<accession>A0A2B7YB02</accession>
<evidence type="ECO:0000313" key="1">
    <source>
        <dbReference type="EMBL" id="PGH18716.1"/>
    </source>
</evidence>
<gene>
    <name evidence="1" type="ORF">AJ80_04369</name>
</gene>
<evidence type="ECO:0000313" key="2">
    <source>
        <dbReference type="Proteomes" id="UP000224634"/>
    </source>
</evidence>
<sequence length="102" mass="11100">MSDLAVVLAVTGHTFPPIDQSEEVSDGDCSISGESVYQVSNARCKFQGSKNPSVTGDVGVNAQSYHQLSNFCGSGIIADFFPRVKYQYIGKHNPQMLDLENR</sequence>
<proteinExistence type="predicted"/>
<organism evidence="1 2">
    <name type="scientific">Polytolypa hystricis (strain UAMH7299)</name>
    <dbReference type="NCBI Taxonomy" id="1447883"/>
    <lineage>
        <taxon>Eukaryota</taxon>
        <taxon>Fungi</taxon>
        <taxon>Dikarya</taxon>
        <taxon>Ascomycota</taxon>
        <taxon>Pezizomycotina</taxon>
        <taxon>Eurotiomycetes</taxon>
        <taxon>Eurotiomycetidae</taxon>
        <taxon>Onygenales</taxon>
        <taxon>Onygenales incertae sedis</taxon>
        <taxon>Polytolypa</taxon>
    </lineage>
</organism>
<comment type="caution">
    <text evidence="1">The sequence shown here is derived from an EMBL/GenBank/DDBJ whole genome shotgun (WGS) entry which is preliminary data.</text>
</comment>
<dbReference type="AlphaFoldDB" id="A0A2B7YB02"/>
<name>A0A2B7YB02_POLH7</name>
<reference evidence="1 2" key="1">
    <citation type="submission" date="2017-10" db="EMBL/GenBank/DDBJ databases">
        <title>Comparative genomics in systemic dimorphic fungi from Ajellomycetaceae.</title>
        <authorList>
            <person name="Munoz J.F."/>
            <person name="Mcewen J.G."/>
            <person name="Clay O.K."/>
            <person name="Cuomo C.A."/>
        </authorList>
    </citation>
    <scope>NUCLEOTIDE SEQUENCE [LARGE SCALE GENOMIC DNA]</scope>
    <source>
        <strain evidence="1 2">UAMH7299</strain>
    </source>
</reference>
<dbReference type="Proteomes" id="UP000224634">
    <property type="component" value="Unassembled WGS sequence"/>
</dbReference>
<dbReference type="EMBL" id="PDNA01000055">
    <property type="protein sequence ID" value="PGH18716.1"/>
    <property type="molecule type" value="Genomic_DNA"/>
</dbReference>
<protein>
    <submittedName>
        <fullName evidence="1">Uncharacterized protein</fullName>
    </submittedName>
</protein>
<keyword evidence="2" id="KW-1185">Reference proteome</keyword>